<name>A0AAU9IIB5_9CILI</name>
<evidence type="ECO:0000256" key="1">
    <source>
        <dbReference type="SAM" id="MobiDB-lite"/>
    </source>
</evidence>
<accession>A0AAU9IIB5</accession>
<gene>
    <name evidence="2" type="ORF">BSTOLATCC_MIC5197</name>
</gene>
<feature type="region of interest" description="Disordered" evidence="1">
    <location>
        <begin position="77"/>
        <end position="102"/>
    </location>
</feature>
<sequence>MKYKRRYGKKKKATRKRTILIPYYQASLKEIMQDLKIIDFENHQLLPKEEPKQKIKKPIKITDEKVAIESLVILSQSAEKTEAPKPEIQLAPRPQPQPQPQPQFNLQQFWQYYPYFLYQNCAYNMGQFGWYYN</sequence>
<dbReference type="EMBL" id="CAJZBQ010000005">
    <property type="protein sequence ID" value="CAG9311938.1"/>
    <property type="molecule type" value="Genomic_DNA"/>
</dbReference>
<dbReference type="Proteomes" id="UP001162131">
    <property type="component" value="Unassembled WGS sequence"/>
</dbReference>
<protein>
    <submittedName>
        <fullName evidence="2">Uncharacterized protein</fullName>
    </submittedName>
</protein>
<dbReference type="AlphaFoldDB" id="A0AAU9IIB5"/>
<evidence type="ECO:0000313" key="2">
    <source>
        <dbReference type="EMBL" id="CAG9311938.1"/>
    </source>
</evidence>
<proteinExistence type="predicted"/>
<comment type="caution">
    <text evidence="2">The sequence shown here is derived from an EMBL/GenBank/DDBJ whole genome shotgun (WGS) entry which is preliminary data.</text>
</comment>
<keyword evidence="3" id="KW-1185">Reference proteome</keyword>
<evidence type="ECO:0000313" key="3">
    <source>
        <dbReference type="Proteomes" id="UP001162131"/>
    </source>
</evidence>
<organism evidence="2 3">
    <name type="scientific">Blepharisma stoltei</name>
    <dbReference type="NCBI Taxonomy" id="1481888"/>
    <lineage>
        <taxon>Eukaryota</taxon>
        <taxon>Sar</taxon>
        <taxon>Alveolata</taxon>
        <taxon>Ciliophora</taxon>
        <taxon>Postciliodesmatophora</taxon>
        <taxon>Heterotrichea</taxon>
        <taxon>Heterotrichida</taxon>
        <taxon>Blepharismidae</taxon>
        <taxon>Blepharisma</taxon>
    </lineage>
</organism>
<reference evidence="2" key="1">
    <citation type="submission" date="2021-09" db="EMBL/GenBank/DDBJ databases">
        <authorList>
            <consortium name="AG Swart"/>
            <person name="Singh M."/>
            <person name="Singh A."/>
            <person name="Seah K."/>
            <person name="Emmerich C."/>
        </authorList>
    </citation>
    <scope>NUCLEOTIDE SEQUENCE</scope>
    <source>
        <strain evidence="2">ATCC30299</strain>
    </source>
</reference>